<keyword evidence="8 16" id="KW-0378">Hydrolase</keyword>
<evidence type="ECO:0000313" key="23">
    <source>
        <dbReference type="EMBL" id="DBA29360.1"/>
    </source>
</evidence>
<evidence type="ECO:0000256" key="6">
    <source>
        <dbReference type="ARBA" id="ARBA00022729"/>
    </source>
</evidence>
<dbReference type="GO" id="GO:0005615">
    <property type="term" value="C:extracellular space"/>
    <property type="evidence" value="ECO:0007669"/>
    <property type="project" value="TreeGrafter"/>
</dbReference>
<dbReference type="GO" id="GO:0007596">
    <property type="term" value="P:blood coagulation"/>
    <property type="evidence" value="ECO:0007669"/>
    <property type="project" value="TreeGrafter"/>
</dbReference>
<dbReference type="InterPro" id="IPR036943">
    <property type="entry name" value="FN_type2_sf"/>
</dbReference>
<dbReference type="InterPro" id="IPR013806">
    <property type="entry name" value="Kringle-like"/>
</dbReference>
<dbReference type="InterPro" id="IPR038178">
    <property type="entry name" value="Kringle_sf"/>
</dbReference>
<comment type="caution">
    <text evidence="15">Lacks conserved residue(s) required for the propagation of feature annotation.</text>
</comment>
<evidence type="ECO:0000256" key="15">
    <source>
        <dbReference type="PROSITE-ProRule" id="PRU00479"/>
    </source>
</evidence>
<sequence length="605" mass="68373">MATAQLFAFCFLLFINCLQISGRLHQPANYNPRHLGMITVSNGLQRFGNRKIVFTEEGKSCKFPFRLGGRLHFSCISGIIFKRTWCATTHNYDRDKEWGFCVTNTSLDPVFEHHCASNPCQNGGTCTNMPFLNSYYCVCPEEFSGHSCEIAKCFDEAHYQYYDNGDSWARIYNGRVERCTCQNSQIECHTGERYTACLINPCQNGGACRLMISTGRPVCGCRGKYVGKHCNIDIKQNCYNYDNATEYRGVVKKSLSGHSCLRWNSDLLHHEIHIGMLVDYIHKGLGSHPYCRSPDGDGTPWCYVMKDNHLSWEHCDIRICTDKSRRIVLDDEFAVNTFAVTKPKCGKRHEKRVMLRGRILGGLSALPGAHPWLAAIYIGKNFCSGSLLMPCWVVSAAHCFADSPRKTTVRVVLGQHFYNVTTDVTQTFEIDRYIFYDKYSVFKPNEHDIVLIRLKKKDGQCAKKTQFVQTICLPDGGITFEDGHECQVSGWGRTREDAIDYSYVLQEIKVPLVPDSKCSSPEVYGSELSENMICAGYFDCSKDACQGDSGGPLACEQNGITYLYGIVSWGDGCGQMNKPGVYTKVSNYVQWINSKIMPKKTDKKR</sequence>
<evidence type="ECO:0000256" key="7">
    <source>
        <dbReference type="ARBA" id="ARBA00022737"/>
    </source>
</evidence>
<dbReference type="InterPro" id="IPR000562">
    <property type="entry name" value="FN_type2_dom"/>
</dbReference>
<feature type="domain" description="EGF-like" evidence="18">
    <location>
        <begin position="111"/>
        <end position="149"/>
    </location>
</feature>
<evidence type="ECO:0000256" key="5">
    <source>
        <dbReference type="ARBA" id="ARBA00022670"/>
    </source>
</evidence>
<dbReference type="PROSITE" id="PS50240">
    <property type="entry name" value="TRYPSIN_DOM"/>
    <property type="match status" value="1"/>
</dbReference>
<reference evidence="23" key="1">
    <citation type="thesis" date="2020" institute="ProQuest LLC" country="789 East Eisenhower Parkway, Ann Arbor, MI, USA">
        <title>Comparative Genomics and Chromosome Evolution.</title>
        <authorList>
            <person name="Mudd A.B."/>
        </authorList>
    </citation>
    <scope>NUCLEOTIDE SEQUENCE</scope>
    <source>
        <strain evidence="23">1538</strain>
        <tissue evidence="23">Blood</tissue>
    </source>
</reference>
<protein>
    <recommendedName>
        <fullName evidence="25">Hepatocyte growth factor activator</fullName>
    </recommendedName>
</protein>
<dbReference type="GO" id="GO:0031638">
    <property type="term" value="P:zymogen activation"/>
    <property type="evidence" value="ECO:0007669"/>
    <property type="project" value="TreeGrafter"/>
</dbReference>
<dbReference type="InterPro" id="IPR000083">
    <property type="entry name" value="Fibronectin_type1"/>
</dbReference>
<dbReference type="GO" id="GO:0005791">
    <property type="term" value="C:rough endoplasmic reticulum"/>
    <property type="evidence" value="ECO:0007669"/>
    <property type="project" value="TreeGrafter"/>
</dbReference>
<organism evidence="23 24">
    <name type="scientific">Pyxicephalus adspersus</name>
    <name type="common">African bullfrog</name>
    <dbReference type="NCBI Taxonomy" id="30357"/>
    <lineage>
        <taxon>Eukaryota</taxon>
        <taxon>Metazoa</taxon>
        <taxon>Chordata</taxon>
        <taxon>Craniata</taxon>
        <taxon>Vertebrata</taxon>
        <taxon>Euteleostomi</taxon>
        <taxon>Amphibia</taxon>
        <taxon>Batrachia</taxon>
        <taxon>Anura</taxon>
        <taxon>Neobatrachia</taxon>
        <taxon>Ranoidea</taxon>
        <taxon>Pyxicephalidae</taxon>
        <taxon>Pyxicephalinae</taxon>
        <taxon>Pyxicephalus</taxon>
    </lineage>
</organism>
<feature type="signal peptide" evidence="17">
    <location>
        <begin position="1"/>
        <end position="22"/>
    </location>
</feature>
<dbReference type="PROSITE" id="PS00022">
    <property type="entry name" value="EGF_1"/>
    <property type="match status" value="2"/>
</dbReference>
<keyword evidence="9 16" id="KW-0720">Serine protease</keyword>
<keyword evidence="6 17" id="KW-0732">Signal</keyword>
<dbReference type="Pfam" id="PF00089">
    <property type="entry name" value="Trypsin"/>
    <property type="match status" value="1"/>
</dbReference>
<dbReference type="PROSITE" id="PS51091">
    <property type="entry name" value="FN1_2"/>
    <property type="match status" value="1"/>
</dbReference>
<proteinExistence type="predicted"/>
<keyword evidence="7" id="KW-0677">Repeat</keyword>
<keyword evidence="3 13" id="KW-0245">EGF-like domain</keyword>
<dbReference type="SMART" id="SM00179">
    <property type="entry name" value="EGF_CA"/>
    <property type="match status" value="1"/>
</dbReference>
<dbReference type="InterPro" id="IPR043504">
    <property type="entry name" value="Peptidase_S1_PA_chymotrypsin"/>
</dbReference>
<dbReference type="FunFam" id="2.40.10.10:FF:000061">
    <property type="entry name" value="Hepatocyte growth factor activator"/>
    <property type="match status" value="1"/>
</dbReference>
<dbReference type="PRINTS" id="PR00013">
    <property type="entry name" value="FNTYPEII"/>
</dbReference>
<dbReference type="GO" id="GO:0004252">
    <property type="term" value="F:serine-type endopeptidase activity"/>
    <property type="evidence" value="ECO:0007669"/>
    <property type="project" value="InterPro"/>
</dbReference>
<feature type="domain" description="EGF-like" evidence="18">
    <location>
        <begin position="193"/>
        <end position="231"/>
    </location>
</feature>
<dbReference type="Gene3D" id="2.10.10.10">
    <property type="entry name" value="Fibronectin, type II, collagen-binding"/>
    <property type="match status" value="1"/>
</dbReference>
<dbReference type="Pfam" id="PF00040">
    <property type="entry name" value="fn2"/>
    <property type="match status" value="1"/>
</dbReference>
<dbReference type="SMART" id="SM00058">
    <property type="entry name" value="FN1"/>
    <property type="match status" value="1"/>
</dbReference>
<dbReference type="CDD" id="cd00054">
    <property type="entry name" value="EGF_CA"/>
    <property type="match status" value="1"/>
</dbReference>
<evidence type="ECO:0000313" key="24">
    <source>
        <dbReference type="Proteomes" id="UP001181693"/>
    </source>
</evidence>
<feature type="domain" description="Kringle" evidence="19">
    <location>
        <begin position="243"/>
        <end position="320"/>
    </location>
</feature>
<dbReference type="PROSITE" id="PS01253">
    <property type="entry name" value="FN1_1"/>
    <property type="match status" value="1"/>
</dbReference>
<dbReference type="FunFam" id="2.10.25.10:FF:000057">
    <property type="entry name" value="protocadherin Fat 1 isoform X2"/>
    <property type="match status" value="1"/>
</dbReference>
<evidence type="ECO:0000259" key="21">
    <source>
        <dbReference type="PROSITE" id="PS51091"/>
    </source>
</evidence>
<evidence type="ECO:0000259" key="20">
    <source>
        <dbReference type="PROSITE" id="PS50240"/>
    </source>
</evidence>
<dbReference type="Gene3D" id="2.40.10.10">
    <property type="entry name" value="Trypsin-like serine proteases"/>
    <property type="match status" value="1"/>
</dbReference>
<dbReference type="SUPFAM" id="SSF50494">
    <property type="entry name" value="Trypsin-like serine proteases"/>
    <property type="match status" value="1"/>
</dbReference>
<dbReference type="PROSITE" id="PS51092">
    <property type="entry name" value="FN2_2"/>
    <property type="match status" value="1"/>
</dbReference>
<keyword evidence="10" id="KW-0865">Zymogen</keyword>
<evidence type="ECO:0000256" key="16">
    <source>
        <dbReference type="RuleBase" id="RU363034"/>
    </source>
</evidence>
<dbReference type="Proteomes" id="UP001181693">
    <property type="component" value="Unassembled WGS sequence"/>
</dbReference>
<dbReference type="CDD" id="cd00061">
    <property type="entry name" value="FN1"/>
    <property type="match status" value="1"/>
</dbReference>
<dbReference type="AlphaFoldDB" id="A0AAV3AWE5"/>
<dbReference type="EMBL" id="DYDO01000003">
    <property type="protein sequence ID" value="DBA29360.1"/>
    <property type="molecule type" value="Genomic_DNA"/>
</dbReference>
<dbReference type="Pfam" id="PF00039">
    <property type="entry name" value="fn1"/>
    <property type="match status" value="1"/>
</dbReference>
<evidence type="ECO:0000256" key="11">
    <source>
        <dbReference type="ARBA" id="ARBA00023157"/>
    </source>
</evidence>
<feature type="disulfide bond" evidence="13">
    <location>
        <begin position="139"/>
        <end position="148"/>
    </location>
</feature>
<dbReference type="PROSITE" id="PS00135">
    <property type="entry name" value="TRYPSIN_SER"/>
    <property type="match status" value="1"/>
</dbReference>
<evidence type="ECO:0008006" key="25">
    <source>
        <dbReference type="Google" id="ProtNLM"/>
    </source>
</evidence>
<dbReference type="SMART" id="SM00059">
    <property type="entry name" value="FN2"/>
    <property type="match status" value="1"/>
</dbReference>
<keyword evidence="11 13" id="KW-1015">Disulfide bond</keyword>
<evidence type="ECO:0000256" key="8">
    <source>
        <dbReference type="ARBA" id="ARBA00022801"/>
    </source>
</evidence>
<evidence type="ECO:0000256" key="1">
    <source>
        <dbReference type="ARBA" id="ARBA00004613"/>
    </source>
</evidence>
<dbReference type="SMART" id="SM00130">
    <property type="entry name" value="KR"/>
    <property type="match status" value="1"/>
</dbReference>
<comment type="subcellular location">
    <subcellularLocation>
        <location evidence="1">Secreted</location>
    </subcellularLocation>
</comment>
<feature type="disulfide bond" evidence="13">
    <location>
        <begin position="202"/>
        <end position="219"/>
    </location>
</feature>
<dbReference type="InterPro" id="IPR018114">
    <property type="entry name" value="TRYPSIN_HIS"/>
</dbReference>
<evidence type="ECO:0000256" key="14">
    <source>
        <dbReference type="PROSITE-ProRule" id="PRU00121"/>
    </source>
</evidence>
<dbReference type="PRINTS" id="PR00722">
    <property type="entry name" value="CHYMOTRYPSIN"/>
</dbReference>
<dbReference type="PANTHER" id="PTHR24264:SF43">
    <property type="entry name" value="HEPATOCYTE GROWTH FACTOR ACTIVATOR"/>
    <property type="match status" value="1"/>
</dbReference>
<dbReference type="InterPro" id="IPR001881">
    <property type="entry name" value="EGF-like_Ca-bd_dom"/>
</dbReference>
<keyword evidence="24" id="KW-1185">Reference proteome</keyword>
<evidence type="ECO:0000256" key="3">
    <source>
        <dbReference type="ARBA" id="ARBA00022536"/>
    </source>
</evidence>
<keyword evidence="12" id="KW-0325">Glycoprotein</keyword>
<evidence type="ECO:0000259" key="18">
    <source>
        <dbReference type="PROSITE" id="PS50026"/>
    </source>
</evidence>
<dbReference type="InterPro" id="IPR033116">
    <property type="entry name" value="TRYPSIN_SER"/>
</dbReference>
<dbReference type="CDD" id="cd00062">
    <property type="entry name" value="FN2"/>
    <property type="match status" value="1"/>
</dbReference>
<keyword evidence="4 14" id="KW-0420">Kringle</keyword>
<dbReference type="PRINTS" id="PR00018">
    <property type="entry name" value="KRINGLE"/>
</dbReference>
<feature type="disulfide bond" evidence="13">
    <location>
        <begin position="221"/>
        <end position="230"/>
    </location>
</feature>
<dbReference type="InterPro" id="IPR018056">
    <property type="entry name" value="Kringle_CS"/>
</dbReference>
<dbReference type="CDD" id="cd00108">
    <property type="entry name" value="KR"/>
    <property type="match status" value="1"/>
</dbReference>
<feature type="disulfide bond" evidence="13">
    <location>
        <begin position="120"/>
        <end position="137"/>
    </location>
</feature>
<evidence type="ECO:0000259" key="22">
    <source>
        <dbReference type="PROSITE" id="PS51092"/>
    </source>
</evidence>
<dbReference type="Pfam" id="PF00008">
    <property type="entry name" value="EGF"/>
    <property type="match status" value="1"/>
</dbReference>
<dbReference type="InterPro" id="IPR000001">
    <property type="entry name" value="Kringle"/>
</dbReference>
<gene>
    <name evidence="23" type="ORF">GDO54_009591</name>
</gene>
<dbReference type="PROSITE" id="PS00021">
    <property type="entry name" value="KRINGLE_1"/>
    <property type="match status" value="1"/>
</dbReference>
<evidence type="ECO:0000256" key="13">
    <source>
        <dbReference type="PROSITE-ProRule" id="PRU00076"/>
    </source>
</evidence>
<evidence type="ECO:0000256" key="17">
    <source>
        <dbReference type="SAM" id="SignalP"/>
    </source>
</evidence>
<dbReference type="InterPro" id="IPR001314">
    <property type="entry name" value="Peptidase_S1A"/>
</dbReference>
<dbReference type="PROSITE" id="PS00134">
    <property type="entry name" value="TRYPSIN_HIS"/>
    <property type="match status" value="1"/>
</dbReference>
<feature type="domain" description="Fibronectin type-II" evidence="22">
    <location>
        <begin position="56"/>
        <end position="103"/>
    </location>
</feature>
<dbReference type="SMART" id="SM00020">
    <property type="entry name" value="Tryp_SPc"/>
    <property type="match status" value="1"/>
</dbReference>
<feature type="domain" description="Fibronectin type-I" evidence="21">
    <location>
        <begin position="151"/>
        <end position="191"/>
    </location>
</feature>
<dbReference type="InterPro" id="IPR009003">
    <property type="entry name" value="Peptidase_S1_PA"/>
</dbReference>
<dbReference type="Pfam" id="PF00051">
    <property type="entry name" value="Kringle"/>
    <property type="match status" value="1"/>
</dbReference>
<evidence type="ECO:0000256" key="12">
    <source>
        <dbReference type="ARBA" id="ARBA00023180"/>
    </source>
</evidence>
<dbReference type="CDD" id="cd00190">
    <property type="entry name" value="Tryp_SPc"/>
    <property type="match status" value="1"/>
</dbReference>
<keyword evidence="2" id="KW-0964">Secreted</keyword>
<dbReference type="PROSITE" id="PS50026">
    <property type="entry name" value="EGF_3"/>
    <property type="match status" value="2"/>
</dbReference>
<accession>A0AAV3AWE5</accession>
<feature type="domain" description="Peptidase S1" evidence="20">
    <location>
        <begin position="359"/>
        <end position="597"/>
    </location>
</feature>
<dbReference type="GO" id="GO:0005509">
    <property type="term" value="F:calcium ion binding"/>
    <property type="evidence" value="ECO:0007669"/>
    <property type="project" value="InterPro"/>
</dbReference>
<dbReference type="InterPro" id="IPR000742">
    <property type="entry name" value="EGF"/>
</dbReference>
<evidence type="ECO:0000256" key="10">
    <source>
        <dbReference type="ARBA" id="ARBA00023145"/>
    </source>
</evidence>
<name>A0AAV3AWE5_PYXAD</name>
<dbReference type="InterPro" id="IPR001254">
    <property type="entry name" value="Trypsin_dom"/>
</dbReference>
<dbReference type="Gene3D" id="2.40.20.10">
    <property type="entry name" value="Plasminogen Kringle 4"/>
    <property type="match status" value="1"/>
</dbReference>
<dbReference type="Gene3D" id="2.10.70.10">
    <property type="entry name" value="Complement Module, domain 1"/>
    <property type="match status" value="1"/>
</dbReference>
<dbReference type="SMART" id="SM00181">
    <property type="entry name" value="EGF"/>
    <property type="match status" value="2"/>
</dbReference>
<dbReference type="SUPFAM" id="SSF57196">
    <property type="entry name" value="EGF/Laminin"/>
    <property type="match status" value="1"/>
</dbReference>
<evidence type="ECO:0000256" key="4">
    <source>
        <dbReference type="ARBA" id="ARBA00022572"/>
    </source>
</evidence>
<dbReference type="InterPro" id="IPR050127">
    <property type="entry name" value="Serine_Proteases_S1"/>
</dbReference>
<evidence type="ECO:0000256" key="9">
    <source>
        <dbReference type="ARBA" id="ARBA00022825"/>
    </source>
</evidence>
<evidence type="ECO:0000259" key="19">
    <source>
        <dbReference type="PROSITE" id="PS50070"/>
    </source>
</evidence>
<dbReference type="PANTHER" id="PTHR24264">
    <property type="entry name" value="TRYPSIN-RELATED"/>
    <property type="match status" value="1"/>
</dbReference>
<comment type="caution">
    <text evidence="23">The sequence shown here is derived from an EMBL/GenBank/DDBJ whole genome shotgun (WGS) entry which is preliminary data.</text>
</comment>
<feature type="chain" id="PRO_5043898436" description="Hepatocyte growth factor activator" evidence="17">
    <location>
        <begin position="23"/>
        <end position="605"/>
    </location>
</feature>
<dbReference type="SUPFAM" id="SSF57440">
    <property type="entry name" value="Kringle-like"/>
    <property type="match status" value="2"/>
</dbReference>
<dbReference type="Gene3D" id="2.10.25.10">
    <property type="entry name" value="Laminin"/>
    <property type="match status" value="2"/>
</dbReference>
<dbReference type="FunFam" id="2.40.20.10:FF:000016">
    <property type="entry name" value="Coagulation factor XII"/>
    <property type="match status" value="1"/>
</dbReference>
<keyword evidence="5 16" id="KW-0645">Protease</keyword>
<evidence type="ECO:0000256" key="2">
    <source>
        <dbReference type="ARBA" id="ARBA00022525"/>
    </source>
</evidence>
<dbReference type="PROSITE" id="PS50070">
    <property type="entry name" value="KRINGLE_2"/>
    <property type="match status" value="1"/>
</dbReference>